<dbReference type="GO" id="GO:0005737">
    <property type="term" value="C:cytoplasm"/>
    <property type="evidence" value="ECO:0007669"/>
    <property type="project" value="UniProtKB-SubCell"/>
</dbReference>
<accession>A0A7J7J7A0</accession>
<evidence type="ECO:0000256" key="6">
    <source>
        <dbReference type="SAM" id="MobiDB-lite"/>
    </source>
</evidence>
<keyword evidence="8" id="KW-1185">Reference proteome</keyword>
<organism evidence="7 8">
    <name type="scientific">Bugula neritina</name>
    <name type="common">Brown bryozoan</name>
    <name type="synonym">Sertularia neritina</name>
    <dbReference type="NCBI Taxonomy" id="10212"/>
    <lineage>
        <taxon>Eukaryota</taxon>
        <taxon>Metazoa</taxon>
        <taxon>Spiralia</taxon>
        <taxon>Lophotrochozoa</taxon>
        <taxon>Bryozoa</taxon>
        <taxon>Gymnolaemata</taxon>
        <taxon>Cheilostomatida</taxon>
        <taxon>Flustrina</taxon>
        <taxon>Buguloidea</taxon>
        <taxon>Bugulidae</taxon>
        <taxon>Bugula</taxon>
    </lineage>
</organism>
<feature type="coiled-coil region" evidence="5">
    <location>
        <begin position="183"/>
        <end position="270"/>
    </location>
</feature>
<dbReference type="EMBL" id="VXIV02002959">
    <property type="protein sequence ID" value="KAF6021807.1"/>
    <property type="molecule type" value="Genomic_DNA"/>
</dbReference>
<feature type="region of interest" description="Disordered" evidence="6">
    <location>
        <begin position="777"/>
        <end position="801"/>
    </location>
</feature>
<dbReference type="AlphaFoldDB" id="A0A7J7J7A0"/>
<feature type="region of interest" description="Disordered" evidence="6">
    <location>
        <begin position="27"/>
        <end position="68"/>
    </location>
</feature>
<dbReference type="PANTHER" id="PTHR18902">
    <property type="entry name" value="NUCLEAR MITOTIC APPARATUS PROTEIN 1-RELATED"/>
    <property type="match status" value="1"/>
</dbReference>
<evidence type="ECO:0000313" key="8">
    <source>
        <dbReference type="Proteomes" id="UP000593567"/>
    </source>
</evidence>
<keyword evidence="2" id="KW-0963">Cytoplasm</keyword>
<name>A0A7J7J7A0_BUGNE</name>
<dbReference type="Gene3D" id="1.10.287.1490">
    <property type="match status" value="1"/>
</dbReference>
<evidence type="ECO:0000256" key="4">
    <source>
        <dbReference type="ARBA" id="ARBA00023054"/>
    </source>
</evidence>
<feature type="compositionally biased region" description="Low complexity" evidence="6">
    <location>
        <begin position="48"/>
        <end position="60"/>
    </location>
</feature>
<evidence type="ECO:0000313" key="7">
    <source>
        <dbReference type="EMBL" id="KAF6021807.1"/>
    </source>
</evidence>
<keyword evidence="3" id="KW-0597">Phosphoprotein</keyword>
<evidence type="ECO:0000256" key="2">
    <source>
        <dbReference type="ARBA" id="ARBA00022490"/>
    </source>
</evidence>
<protein>
    <submittedName>
        <fullName evidence="7">GOLGA3</fullName>
    </submittedName>
</protein>
<dbReference type="OrthoDB" id="2286360at2759"/>
<feature type="region of interest" description="Disordered" evidence="6">
    <location>
        <begin position="140"/>
        <end position="160"/>
    </location>
</feature>
<evidence type="ECO:0000256" key="1">
    <source>
        <dbReference type="ARBA" id="ARBA00004496"/>
    </source>
</evidence>
<dbReference type="Proteomes" id="UP000593567">
    <property type="component" value="Unassembled WGS sequence"/>
</dbReference>
<feature type="coiled-coil region" evidence="5">
    <location>
        <begin position="457"/>
        <end position="610"/>
    </location>
</feature>
<evidence type="ECO:0000256" key="3">
    <source>
        <dbReference type="ARBA" id="ARBA00022553"/>
    </source>
</evidence>
<feature type="coiled-coil region" evidence="5">
    <location>
        <begin position="348"/>
        <end position="403"/>
    </location>
</feature>
<dbReference type="PANTHER" id="PTHR18902:SF31">
    <property type="entry name" value="PERICENTRIN_AKAP-450 CENTROSOMAL TARGETING DOMAIN-CONTAINING PROTEIN"/>
    <property type="match status" value="1"/>
</dbReference>
<dbReference type="InterPro" id="IPR051841">
    <property type="entry name" value="MT-Golgi_org_protein"/>
</dbReference>
<comment type="caution">
    <text evidence="7">The sequence shown here is derived from an EMBL/GenBank/DDBJ whole genome shotgun (WGS) entry which is preliminary data.</text>
</comment>
<feature type="coiled-coil region" evidence="5">
    <location>
        <begin position="637"/>
        <end position="706"/>
    </location>
</feature>
<keyword evidence="4 5" id="KW-0175">Coiled coil</keyword>
<evidence type="ECO:0000256" key="5">
    <source>
        <dbReference type="SAM" id="Coils"/>
    </source>
</evidence>
<sequence>MSSRRSSCSEANGVELVRIPINNMNITKEKVKSGGRGPVISRETSKPSRGGSTQTSGRTTPVMAKPPKMMSEAAIKVTASLRGHNDRLRESPDRLNSVFNAEYNVSPVRNHPSSVAQPPSMVDVPATESSPVQEIESLNTPSMTDTFGSATSNTSDVSQKSSSDLLQHSNINYVANGNSESQLIDLMKKNAELEGRIEMLSVESETAIKDRAKYQRELGALKSQLLLFEKNASASQPDTQKESMKTQQLADDLKRQVADLQKQLTTKTTETVRLNENLHNTQELNAKLQATITSFGQQIKDKDLELFNVGNNLRTLELQVGSISDDKQTNLDKISSLQDDVTSLTETKEWYQQQLHSAQELRNNLQTELTKLQNLVSTQADTLERVKVENSQLKHQLGDTQHKALAEKELLIRHLEAIEADMLEREAGFEQMEKEKGLTEYTWQQKMMQIEKERMALGKLMSDSSDLQRELQKAEHDLKAKVAEVSVLETQQADLNKRLVVAQQTQQATARELEYTKERLIECETTMNKLQKQDRERGGLLQTLKQEKAALQTSLDSALEEKKSFAKGLETLKANTSKVEQNYRQMKQELAVKSQRVDELEKKNAELCDRVDSPSVQSAPQANAVPAEEVTGLQQEYLVLQEHLNALRHNVEDSEDRAERLSVEKRTLEQQLTNMKSNAAELEHILQKKEKDRASIESKLHEALATIDSQNKSRKSDENMQQKYNIQQTKMEQVQAALLKVEASLKDRISDHNTAINLLSAQLQEAIIERDAARQSLRQHEETVQQSSSSHHEHLYSELQSARSRLETAQLQKAELEKQISSYHTDVQSTVKEYQKRLAESTAVIAQLQQQLVNERAECEASISRHRSECETSRQLSMDLEKERGRLSALKDQHNKVKQHAVELEAALAQRESVLVQLSAANQTVTQKHDQLTEEQMLRVRQLEEDLSNQTSLCDSLKAELNSERQSQEESKELADTLKLEVEMLKQELDKKSLSLVSTKSELGTVTEMVEKQSTNIAMLNKEYRSARIELEQLRRSASETAAKNPIICDEMQALQWQVKQKIQETKDAESQLKLCEQRMEIETEGIRKALAETKKELDCIKLEMETVRKEKFSYQSRVAMLRAAVKELLKQCKVLTSTLAENQPSAVNLPLDEARYEELLKETSAPGYKSKPLENLKSCLSSLHSEMAHLQQHMDQHKSAIQTNNESWRTVETEVADLEKLIHASREATKARTSLSYSQGNVV</sequence>
<reference evidence="7" key="1">
    <citation type="submission" date="2020-06" db="EMBL/GenBank/DDBJ databases">
        <title>Draft genome of Bugula neritina, a colonial animal packing powerful symbionts and potential medicines.</title>
        <authorList>
            <person name="Rayko M."/>
        </authorList>
    </citation>
    <scope>NUCLEOTIDE SEQUENCE [LARGE SCALE GENOMIC DNA]</scope>
    <source>
        <strain evidence="7">Kwan_BN1</strain>
    </source>
</reference>
<gene>
    <name evidence="7" type="ORF">EB796_019884</name>
</gene>
<proteinExistence type="predicted"/>
<comment type="subcellular location">
    <subcellularLocation>
        <location evidence="1">Cytoplasm</location>
    </subcellularLocation>
</comment>